<evidence type="ECO:0000313" key="1">
    <source>
        <dbReference type="EMBL" id="PVZ94552.1"/>
    </source>
</evidence>
<gene>
    <name evidence="1" type="ORF">DDQ50_12695</name>
</gene>
<protein>
    <submittedName>
        <fullName evidence="1">Uncharacterized protein</fullName>
    </submittedName>
</protein>
<evidence type="ECO:0000313" key="2">
    <source>
        <dbReference type="Proteomes" id="UP000244893"/>
    </source>
</evidence>
<dbReference type="EMBL" id="QEOP01000002">
    <property type="protein sequence ID" value="PVZ94552.1"/>
    <property type="molecule type" value="Genomic_DNA"/>
</dbReference>
<reference evidence="1 2" key="1">
    <citation type="submission" date="2018-05" db="EMBL/GenBank/DDBJ databases">
        <title>Amnibacterium sp. M8JJ-5, whole genome shotgun sequence.</title>
        <authorList>
            <person name="Tuo L."/>
        </authorList>
    </citation>
    <scope>NUCLEOTIDE SEQUENCE [LARGE SCALE GENOMIC DNA]</scope>
    <source>
        <strain evidence="1 2">M8JJ-5</strain>
    </source>
</reference>
<keyword evidence="2" id="KW-1185">Reference proteome</keyword>
<dbReference type="Proteomes" id="UP000244893">
    <property type="component" value="Unassembled WGS sequence"/>
</dbReference>
<sequence length="157" mass="17374">MVATESPLEGPLDDVVDRVLLERTLAPTFAHQATDVLRMSIRREAAMVLRLTQHLESLGHEVVRNRITPAGSAFSLYTDVFDASESVLYEAKSVADRASSRLAVGQLLDYKRYMSDNVRLSAYLPGRPSGDLPRLFDSTGIGLSYEEGRAISLAFER</sequence>
<organism evidence="1 2">
    <name type="scientific">Amnibacterium flavum</name>
    <dbReference type="NCBI Taxonomy" id="2173173"/>
    <lineage>
        <taxon>Bacteria</taxon>
        <taxon>Bacillati</taxon>
        <taxon>Actinomycetota</taxon>
        <taxon>Actinomycetes</taxon>
        <taxon>Micrococcales</taxon>
        <taxon>Microbacteriaceae</taxon>
        <taxon>Amnibacterium</taxon>
    </lineage>
</organism>
<comment type="caution">
    <text evidence="1">The sequence shown here is derived from an EMBL/GenBank/DDBJ whole genome shotgun (WGS) entry which is preliminary data.</text>
</comment>
<name>A0A2V1HSA6_9MICO</name>
<proteinExistence type="predicted"/>
<dbReference type="AlphaFoldDB" id="A0A2V1HSA6"/>
<accession>A0A2V1HSA6</accession>